<proteinExistence type="inferred from homology"/>
<dbReference type="Proteomes" id="UP000728032">
    <property type="component" value="Unassembled WGS sequence"/>
</dbReference>
<evidence type="ECO:0000256" key="4">
    <source>
        <dbReference type="RuleBase" id="RU004262"/>
    </source>
</evidence>
<reference evidence="6" key="1">
    <citation type="submission" date="2020-11" db="EMBL/GenBank/DDBJ databases">
        <authorList>
            <person name="Tran Van P."/>
        </authorList>
    </citation>
    <scope>NUCLEOTIDE SEQUENCE</scope>
</reference>
<keyword evidence="7" id="KW-1185">Reference proteome</keyword>
<gene>
    <name evidence="6" type="ORF">ONB1V03_LOCUS10254</name>
</gene>
<name>A0A7R9QQ19_9ACAR</name>
<dbReference type="GO" id="GO:0016042">
    <property type="term" value="P:lipid catabolic process"/>
    <property type="evidence" value="ECO:0007669"/>
    <property type="project" value="TreeGrafter"/>
</dbReference>
<dbReference type="InterPro" id="IPR029058">
    <property type="entry name" value="AB_hydrolase_fold"/>
</dbReference>
<dbReference type="Pfam" id="PF00151">
    <property type="entry name" value="Lipase"/>
    <property type="match status" value="1"/>
</dbReference>
<protein>
    <recommendedName>
        <fullName evidence="5">Lipase domain-containing protein</fullName>
    </recommendedName>
</protein>
<sequence length="527" mass="58587">MLLTHRQQNKNRFAYPSQIPDYDNIKYPQMIEINDNYIADKFLPTIQWSQKFNVRLVLGEFGISREVLGADLDEDWEAMDYELGDNISTGKVKQNRDSMDYELGDYISTGKVKRTCYKSTLFEIQYNTVENSVIALLNKVPVDTTSDYCFGNYTNGFNGYINNFTALLPMSPNEMDVKFLLFTCNNRDNSQNLTYLSQPNEWTTAGFNFMVGLKSTLVTLWLDLIGWSLGAHVVGFAGKNVTNPNVGHITADDPAGPGFTGQPPENRLAVGDASFVNVIHTNGIPPNGIPGVQGLGDLDALGNIDSYFNGDVLSLFLCSHVRSNYYAIADQSYAQSTGCQPIAYKCDSYDNFMSGCQPIAYKCDSYDNFMSGLCANGSDSRPMELDLNYWDNKSNWDTTDTNNKYYINTGNVLEPGANSCSGQFDIKLSNGNDFKVTLSTGNQIATNGGQGYTTLYTTPQQLPLNTTATINPQLGTNCNINEIDFNFMSNRDPSIRKNSSVTSINTNGRHAIRQYITRWISPNGTVI</sequence>
<feature type="domain" description="Lipase" evidence="5">
    <location>
        <begin position="223"/>
        <end position="411"/>
    </location>
</feature>
<dbReference type="InterPro" id="IPR000734">
    <property type="entry name" value="TAG_lipase"/>
</dbReference>
<feature type="non-terminal residue" evidence="6">
    <location>
        <position position="1"/>
    </location>
</feature>
<keyword evidence="3" id="KW-0964">Secreted</keyword>
<evidence type="ECO:0000259" key="5">
    <source>
        <dbReference type="Pfam" id="PF00151"/>
    </source>
</evidence>
<evidence type="ECO:0000256" key="1">
    <source>
        <dbReference type="ARBA" id="ARBA00004613"/>
    </source>
</evidence>
<comment type="similarity">
    <text evidence="2 4">Belongs to the AB hydrolase superfamily. Lipase family.</text>
</comment>
<evidence type="ECO:0000313" key="6">
    <source>
        <dbReference type="EMBL" id="CAD7653601.1"/>
    </source>
</evidence>
<dbReference type="GO" id="GO:0016298">
    <property type="term" value="F:lipase activity"/>
    <property type="evidence" value="ECO:0007669"/>
    <property type="project" value="InterPro"/>
</dbReference>
<dbReference type="Gene3D" id="3.40.50.1820">
    <property type="entry name" value="alpha/beta hydrolase"/>
    <property type="match status" value="1"/>
</dbReference>
<dbReference type="GO" id="GO:0005615">
    <property type="term" value="C:extracellular space"/>
    <property type="evidence" value="ECO:0007669"/>
    <property type="project" value="TreeGrafter"/>
</dbReference>
<dbReference type="EMBL" id="OC921669">
    <property type="protein sequence ID" value="CAD7653601.1"/>
    <property type="molecule type" value="Genomic_DNA"/>
</dbReference>
<dbReference type="PANTHER" id="PTHR11610:SF178">
    <property type="entry name" value="LIPASE MEMBER H-A-LIKE PROTEIN"/>
    <property type="match status" value="1"/>
</dbReference>
<dbReference type="SUPFAM" id="SSF53474">
    <property type="entry name" value="alpha/beta-Hydrolases"/>
    <property type="match status" value="1"/>
</dbReference>
<evidence type="ECO:0000313" key="7">
    <source>
        <dbReference type="Proteomes" id="UP000728032"/>
    </source>
</evidence>
<evidence type="ECO:0000256" key="3">
    <source>
        <dbReference type="ARBA" id="ARBA00022525"/>
    </source>
</evidence>
<accession>A0A7R9QQ19</accession>
<evidence type="ECO:0000256" key="2">
    <source>
        <dbReference type="ARBA" id="ARBA00010701"/>
    </source>
</evidence>
<organism evidence="6">
    <name type="scientific">Oppiella nova</name>
    <dbReference type="NCBI Taxonomy" id="334625"/>
    <lineage>
        <taxon>Eukaryota</taxon>
        <taxon>Metazoa</taxon>
        <taxon>Ecdysozoa</taxon>
        <taxon>Arthropoda</taxon>
        <taxon>Chelicerata</taxon>
        <taxon>Arachnida</taxon>
        <taxon>Acari</taxon>
        <taxon>Acariformes</taxon>
        <taxon>Sarcoptiformes</taxon>
        <taxon>Oribatida</taxon>
        <taxon>Brachypylina</taxon>
        <taxon>Oppioidea</taxon>
        <taxon>Oppiidae</taxon>
        <taxon>Oppiella</taxon>
    </lineage>
</organism>
<dbReference type="OrthoDB" id="6477419at2759"/>
<dbReference type="AlphaFoldDB" id="A0A7R9QQ19"/>
<comment type="subcellular location">
    <subcellularLocation>
        <location evidence="1">Secreted</location>
    </subcellularLocation>
</comment>
<dbReference type="EMBL" id="CAJPVJ010006844">
    <property type="protein sequence ID" value="CAG2170788.1"/>
    <property type="molecule type" value="Genomic_DNA"/>
</dbReference>
<dbReference type="InterPro" id="IPR013818">
    <property type="entry name" value="Lipase"/>
</dbReference>
<dbReference type="PANTHER" id="PTHR11610">
    <property type="entry name" value="LIPASE"/>
    <property type="match status" value="1"/>
</dbReference>